<evidence type="ECO:0000313" key="12">
    <source>
        <dbReference type="EnsemblMetazoa" id="XP_028132982.2"/>
    </source>
</evidence>
<dbReference type="GeneID" id="114328348"/>
<evidence type="ECO:0000256" key="9">
    <source>
        <dbReference type="ARBA" id="ARBA00047391"/>
    </source>
</evidence>
<reference evidence="12" key="1">
    <citation type="submission" date="2025-05" db="UniProtKB">
        <authorList>
            <consortium name="EnsemblMetazoa"/>
        </authorList>
    </citation>
    <scope>IDENTIFICATION</scope>
</reference>
<dbReference type="Gene3D" id="3.40.800.10">
    <property type="entry name" value="Ureohydrolase domain"/>
    <property type="match status" value="1"/>
</dbReference>
<evidence type="ECO:0000256" key="1">
    <source>
        <dbReference type="ARBA" id="ARBA00005098"/>
    </source>
</evidence>
<dbReference type="NCBIfam" id="TIGR01229">
    <property type="entry name" value="rocF_arginase"/>
    <property type="match status" value="1"/>
</dbReference>
<dbReference type="Proteomes" id="UP001652700">
    <property type="component" value="Unplaced"/>
</dbReference>
<protein>
    <recommendedName>
        <fullName evidence="3 11">Arginase</fullName>
        <ecNumber evidence="2 11">3.5.3.1</ecNumber>
    </recommendedName>
</protein>
<comment type="similarity">
    <text evidence="10 11">Belongs to the arginase family.</text>
</comment>
<dbReference type="Pfam" id="PF00491">
    <property type="entry name" value="Arginase"/>
    <property type="match status" value="1"/>
</dbReference>
<proteinExistence type="inferred from homology"/>
<evidence type="ECO:0000256" key="5">
    <source>
        <dbReference type="ARBA" id="ARBA00022503"/>
    </source>
</evidence>
<comment type="catalytic activity">
    <reaction evidence="9 11">
        <text>L-arginine + H2O = urea + L-ornithine</text>
        <dbReference type="Rhea" id="RHEA:20569"/>
        <dbReference type="ChEBI" id="CHEBI:15377"/>
        <dbReference type="ChEBI" id="CHEBI:16199"/>
        <dbReference type="ChEBI" id="CHEBI:32682"/>
        <dbReference type="ChEBI" id="CHEBI:46911"/>
        <dbReference type="EC" id="3.5.3.1"/>
    </reaction>
</comment>
<evidence type="ECO:0000256" key="11">
    <source>
        <dbReference type="RuleBase" id="RU361159"/>
    </source>
</evidence>
<dbReference type="PANTHER" id="PTHR43782:SF3">
    <property type="entry name" value="ARGINASE"/>
    <property type="match status" value="1"/>
</dbReference>
<dbReference type="InterPro" id="IPR023696">
    <property type="entry name" value="Ureohydrolase_dom_sf"/>
</dbReference>
<evidence type="ECO:0000313" key="13">
    <source>
        <dbReference type="Proteomes" id="UP001652700"/>
    </source>
</evidence>
<evidence type="ECO:0000256" key="10">
    <source>
        <dbReference type="PROSITE-ProRule" id="PRU00742"/>
    </source>
</evidence>
<comment type="cofactor">
    <cofactor evidence="11">
        <name>Mn(2+)</name>
        <dbReference type="ChEBI" id="CHEBI:29035"/>
    </cofactor>
    <text evidence="11">Binds 2 manganese ions per subunit.</text>
</comment>
<dbReference type="PROSITE" id="PS51409">
    <property type="entry name" value="ARGINASE_2"/>
    <property type="match status" value="1"/>
</dbReference>
<evidence type="ECO:0000256" key="2">
    <source>
        <dbReference type="ARBA" id="ARBA00012168"/>
    </source>
</evidence>
<dbReference type="RefSeq" id="XP_028132982.2">
    <property type="nucleotide sequence ID" value="XM_028277181.2"/>
</dbReference>
<keyword evidence="6 11" id="KW-0479">Metal-binding</keyword>
<keyword evidence="13" id="KW-1185">Reference proteome</keyword>
<comment type="pathway">
    <text evidence="1 11">Nitrogen metabolism; urea cycle; L-ornithine and urea from L-arginine: step 1/1.</text>
</comment>
<sequence length="383" mass="42653">MLKKLITECVFAKRQYSAEAKKIGILGIPFSKGQPKKGVTNGPDAIRKGGLVEQLSQFYNKSLIKDYGDLDYPLLKEIGTVENMKSYEEVMSCNKELSKKVQEIVADNRVCLNLGGDHAIAIGSIDGHLKAKKDICVIYVDAHCDINTNKTSGSGNIHGMPVSIVTKEMCEYWQDLPGMEWQEPTLSVRNIAYIGLRSVDPYERVFVDKFGIAAFSMAEIEECGIHTVINMALKAIDPEQNRSIHVSFDIDALDPNDAPCTSITIPGGLTVREGIHILERIHDTGRLNVMDIVELNPDIGTERDAQKTVGVAIQLLAAACGFKRGGIRPKDATLPLQNNQNKNTNSYIFFYFMRIATFLFYERYIAYDAISTSPRLLNVSHLW</sequence>
<keyword evidence="7 11" id="KW-0378">Hydrolase</keyword>
<organism evidence="12 13">
    <name type="scientific">Diabrotica virgifera virgifera</name>
    <name type="common">western corn rootworm</name>
    <dbReference type="NCBI Taxonomy" id="50390"/>
    <lineage>
        <taxon>Eukaryota</taxon>
        <taxon>Metazoa</taxon>
        <taxon>Ecdysozoa</taxon>
        <taxon>Arthropoda</taxon>
        <taxon>Hexapoda</taxon>
        <taxon>Insecta</taxon>
        <taxon>Pterygota</taxon>
        <taxon>Neoptera</taxon>
        <taxon>Endopterygota</taxon>
        <taxon>Coleoptera</taxon>
        <taxon>Polyphaga</taxon>
        <taxon>Cucujiformia</taxon>
        <taxon>Chrysomeloidea</taxon>
        <taxon>Chrysomelidae</taxon>
        <taxon>Galerucinae</taxon>
        <taxon>Diabroticina</taxon>
        <taxon>Diabroticites</taxon>
        <taxon>Diabrotica</taxon>
    </lineage>
</organism>
<evidence type="ECO:0000256" key="3">
    <source>
        <dbReference type="ARBA" id="ARBA00018123"/>
    </source>
</evidence>
<dbReference type="PANTHER" id="PTHR43782">
    <property type="entry name" value="ARGINASE"/>
    <property type="match status" value="1"/>
</dbReference>
<dbReference type="PRINTS" id="PR00116">
    <property type="entry name" value="ARGINASE"/>
</dbReference>
<evidence type="ECO:0000256" key="6">
    <source>
        <dbReference type="ARBA" id="ARBA00022723"/>
    </source>
</evidence>
<evidence type="ECO:0000256" key="7">
    <source>
        <dbReference type="ARBA" id="ARBA00022801"/>
    </source>
</evidence>
<evidence type="ECO:0000256" key="4">
    <source>
        <dbReference type="ARBA" id="ARBA00022436"/>
    </source>
</evidence>
<dbReference type="EnsemblMetazoa" id="XM_028277181.2">
    <property type="protein sequence ID" value="XP_028132982.2"/>
    <property type="gene ID" value="LOC114328348"/>
</dbReference>
<evidence type="ECO:0000256" key="8">
    <source>
        <dbReference type="ARBA" id="ARBA00023211"/>
    </source>
</evidence>
<accession>A0ABM5IHM9</accession>
<keyword evidence="5 11" id="KW-0056">Arginine metabolism</keyword>
<keyword evidence="8 11" id="KW-0464">Manganese</keyword>
<dbReference type="CDD" id="cd09989">
    <property type="entry name" value="Arginase"/>
    <property type="match status" value="1"/>
</dbReference>
<keyword evidence="4 11" id="KW-0835">Urea cycle</keyword>
<dbReference type="EC" id="3.5.3.1" evidence="2 11"/>
<dbReference type="SUPFAM" id="SSF52768">
    <property type="entry name" value="Arginase/deacetylase"/>
    <property type="match status" value="1"/>
</dbReference>
<dbReference type="InterPro" id="IPR014033">
    <property type="entry name" value="Arginase"/>
</dbReference>
<name>A0ABM5IHM9_DIAVI</name>
<dbReference type="InterPro" id="IPR006035">
    <property type="entry name" value="Ureohydrolase"/>
</dbReference>